<reference evidence="3 4" key="1">
    <citation type="submission" date="2014-12" db="EMBL/GenBank/DDBJ databases">
        <title>Draft genome sequence of Paenibacillus kamchatkensis strain B-2647.</title>
        <authorList>
            <person name="Karlyshev A.V."/>
            <person name="Kudryashova E.B."/>
        </authorList>
    </citation>
    <scope>NUCLEOTIDE SEQUENCE [LARGE SCALE GENOMIC DNA]</scope>
    <source>
        <strain evidence="3 4">VKM B-2647</strain>
    </source>
</reference>
<dbReference type="Proteomes" id="UP000031967">
    <property type="component" value="Unassembled WGS sequence"/>
</dbReference>
<proteinExistence type="predicted"/>
<evidence type="ECO:0000259" key="1">
    <source>
        <dbReference type="Pfam" id="PF00551"/>
    </source>
</evidence>
<dbReference type="RefSeq" id="WP_041047877.1">
    <property type="nucleotide sequence ID" value="NZ_JXAK01000019.1"/>
</dbReference>
<dbReference type="PANTHER" id="PTHR11138">
    <property type="entry name" value="METHIONYL-TRNA FORMYLTRANSFERASE"/>
    <property type="match status" value="1"/>
</dbReference>
<gene>
    <name evidence="3" type="ORF">SD70_12350</name>
</gene>
<dbReference type="InterPro" id="IPR036477">
    <property type="entry name" value="Formyl_transf_N_sf"/>
</dbReference>
<dbReference type="SUPFAM" id="SSF53328">
    <property type="entry name" value="Formyltransferase"/>
    <property type="match status" value="1"/>
</dbReference>
<evidence type="ECO:0000259" key="2">
    <source>
        <dbReference type="Pfam" id="PF02911"/>
    </source>
</evidence>
<dbReference type="PANTHER" id="PTHR11138:SF5">
    <property type="entry name" value="METHIONYL-TRNA FORMYLTRANSFERASE, MITOCHONDRIAL"/>
    <property type="match status" value="1"/>
</dbReference>
<name>A0ABR5AHL6_9BACL</name>
<protein>
    <recommendedName>
        <fullName evidence="5">Methionyl-tRNA formyltransferase</fullName>
    </recommendedName>
</protein>
<evidence type="ECO:0000313" key="4">
    <source>
        <dbReference type="Proteomes" id="UP000031967"/>
    </source>
</evidence>
<feature type="domain" description="Formyl transferase C-terminal" evidence="2">
    <location>
        <begin position="186"/>
        <end position="242"/>
    </location>
</feature>
<sequence length="309" mass="35007">MKEVVFVGNRFNVLKEIMNSKEFDVKQIYCVQSSSLAKELSVRNIDYKLLRNKQEFINDLAKLDFDILISNGCPYILPVSKIKKAGQLFINIHPSLLPELRGNSPINGALLFNKKAGATCHIMDDGIDTGETIEQIEIDLTPDIDLGLLYQLSFMAESDAFNLALANNFTPQKRNQAESTSYYSRKDEDKIIDFKDDAEVTVRRIKAFGLKSQGAYFRYNGHKFTVLDAELVTNAYLFSKIDGYKNLQIAFIYDDTIVIRKDNVFVKLKKVIGEIQHLHVGDILFQDSAVNIEGLGLLSTAKDVHPRNR</sequence>
<evidence type="ECO:0000313" key="3">
    <source>
        <dbReference type="EMBL" id="KIL40544.1"/>
    </source>
</evidence>
<keyword evidence="4" id="KW-1185">Reference proteome</keyword>
<dbReference type="Pfam" id="PF00551">
    <property type="entry name" value="Formyl_trans_N"/>
    <property type="match status" value="1"/>
</dbReference>
<dbReference type="InterPro" id="IPR005793">
    <property type="entry name" value="Formyl_trans_C"/>
</dbReference>
<dbReference type="Pfam" id="PF02911">
    <property type="entry name" value="Formyl_trans_C"/>
    <property type="match status" value="1"/>
</dbReference>
<accession>A0ABR5AHL6</accession>
<dbReference type="Gene3D" id="3.40.50.12230">
    <property type="match status" value="1"/>
</dbReference>
<comment type="caution">
    <text evidence="3">The sequence shown here is derived from an EMBL/GenBank/DDBJ whole genome shotgun (WGS) entry which is preliminary data.</text>
</comment>
<organism evidence="3 4">
    <name type="scientific">Gordoniibacillus kamchatkensis</name>
    <dbReference type="NCBI Taxonomy" id="1590651"/>
    <lineage>
        <taxon>Bacteria</taxon>
        <taxon>Bacillati</taxon>
        <taxon>Bacillota</taxon>
        <taxon>Bacilli</taxon>
        <taxon>Bacillales</taxon>
        <taxon>Paenibacillaceae</taxon>
        <taxon>Gordoniibacillus</taxon>
    </lineage>
</organism>
<feature type="domain" description="Formyl transferase N-terminal" evidence="1">
    <location>
        <begin position="52"/>
        <end position="160"/>
    </location>
</feature>
<dbReference type="SUPFAM" id="SSF50486">
    <property type="entry name" value="FMT C-terminal domain-like"/>
    <property type="match status" value="1"/>
</dbReference>
<dbReference type="InterPro" id="IPR002376">
    <property type="entry name" value="Formyl_transf_N"/>
</dbReference>
<evidence type="ECO:0008006" key="5">
    <source>
        <dbReference type="Google" id="ProtNLM"/>
    </source>
</evidence>
<dbReference type="EMBL" id="JXAK01000019">
    <property type="protein sequence ID" value="KIL40544.1"/>
    <property type="molecule type" value="Genomic_DNA"/>
</dbReference>
<dbReference type="InterPro" id="IPR011034">
    <property type="entry name" value="Formyl_transferase-like_C_sf"/>
</dbReference>